<dbReference type="InterPro" id="IPR052342">
    <property type="entry name" value="MCH/BMMD"/>
</dbReference>
<dbReference type="OrthoDB" id="9796589at2"/>
<comment type="caution">
    <text evidence="1">The sequence shown here is derived from an EMBL/GenBank/DDBJ whole genome shotgun (WGS) entry which is preliminary data.</text>
</comment>
<organism evidence="1 2">
    <name type="scientific">Reyranella soli</name>
    <dbReference type="NCBI Taxonomy" id="1230389"/>
    <lineage>
        <taxon>Bacteria</taxon>
        <taxon>Pseudomonadati</taxon>
        <taxon>Pseudomonadota</taxon>
        <taxon>Alphaproteobacteria</taxon>
        <taxon>Hyphomicrobiales</taxon>
        <taxon>Reyranellaceae</taxon>
        <taxon>Reyranella</taxon>
    </lineage>
</organism>
<dbReference type="SUPFAM" id="SSF54637">
    <property type="entry name" value="Thioesterase/thiol ester dehydrase-isomerase"/>
    <property type="match status" value="1"/>
</dbReference>
<dbReference type="Proteomes" id="UP000321058">
    <property type="component" value="Unassembled WGS sequence"/>
</dbReference>
<proteinExistence type="predicted"/>
<name>A0A512NCS7_9HYPH</name>
<evidence type="ECO:0000313" key="1">
    <source>
        <dbReference type="EMBL" id="GEP56749.1"/>
    </source>
</evidence>
<dbReference type="InterPro" id="IPR029069">
    <property type="entry name" value="HotDog_dom_sf"/>
</dbReference>
<dbReference type="EMBL" id="BKAJ01000069">
    <property type="protein sequence ID" value="GEP56749.1"/>
    <property type="molecule type" value="Genomic_DNA"/>
</dbReference>
<keyword evidence="2" id="KW-1185">Reference proteome</keyword>
<accession>A0A512NCS7</accession>
<reference evidence="1 2" key="1">
    <citation type="submission" date="2019-07" db="EMBL/GenBank/DDBJ databases">
        <title>Whole genome shotgun sequence of Reyranella soli NBRC 108950.</title>
        <authorList>
            <person name="Hosoyama A."/>
            <person name="Uohara A."/>
            <person name="Ohji S."/>
            <person name="Ichikawa N."/>
        </authorList>
    </citation>
    <scope>NUCLEOTIDE SEQUENCE [LARGE SCALE GENOMIC DNA]</scope>
    <source>
        <strain evidence="1 2">NBRC 108950</strain>
    </source>
</reference>
<dbReference type="AlphaFoldDB" id="A0A512NCS7"/>
<protein>
    <submittedName>
        <fullName evidence="1">Acyl dehydratase</fullName>
    </submittedName>
</protein>
<dbReference type="Gene3D" id="3.10.129.10">
    <property type="entry name" value="Hotdog Thioesterase"/>
    <property type="match status" value="1"/>
</dbReference>
<dbReference type="RefSeq" id="WP_147150985.1">
    <property type="nucleotide sequence ID" value="NZ_BKAJ01000069.1"/>
</dbReference>
<gene>
    <name evidence="1" type="ORF">RSO01_39150</name>
</gene>
<dbReference type="PANTHER" id="PTHR43664:SF1">
    <property type="entry name" value="BETA-METHYLMALYL-COA DEHYDRATASE"/>
    <property type="match status" value="1"/>
</dbReference>
<dbReference type="PANTHER" id="PTHR43664">
    <property type="entry name" value="MONOAMINE OXIDASE-RELATED"/>
    <property type="match status" value="1"/>
</dbReference>
<evidence type="ECO:0000313" key="2">
    <source>
        <dbReference type="Proteomes" id="UP000321058"/>
    </source>
</evidence>
<sequence length="152" mass="16974">MKQLGEGWNWRELKIGDCFVTYGRTLFEADLLNFVTLCGFSEELFTNKEYVKEHAPMRGGHPVPGALVYSMAEGLVIPTTLQGTGLAFLSMGFDIKGPTYVGDTIHVEIELTEIRPTSKDPMRALVRTTNAVKKQTGETVLVYTPLRMMQGR</sequence>